<accession>A0ABR5A0Y7</accession>
<keyword evidence="3" id="KW-1185">Reference proteome</keyword>
<proteinExistence type="predicted"/>
<dbReference type="Gene3D" id="2.60.40.2360">
    <property type="entry name" value="Intracellular proteinase inhibitor BsuPI"/>
    <property type="match status" value="1"/>
</dbReference>
<reference evidence="2 3" key="1">
    <citation type="submission" date="2014-12" db="EMBL/GenBank/DDBJ databases">
        <title>Draft genome sequence of Cohnella kolymensis strain B-2846.</title>
        <authorList>
            <person name="Karlyshev A.V."/>
            <person name="Kudryashova E.B."/>
        </authorList>
    </citation>
    <scope>NUCLEOTIDE SEQUENCE [LARGE SCALE GENOMIC DNA]</scope>
    <source>
        <strain evidence="2 3">VKM B-2846</strain>
    </source>
</reference>
<comment type="caution">
    <text evidence="2">The sequence shown here is derived from an EMBL/GenBank/DDBJ whole genome shotgun (WGS) entry which is preliminary data.</text>
</comment>
<sequence length="84" mass="9391">MYSVLHNVYDFAVKNSKGETVYLYSSVTSFLTVMEEEIVKQGESLSYEIDVTGLGLEKGEYTLEIWLTPKEGKSSSVEVPFVVA</sequence>
<feature type="domain" description="Intracellular proteinase inhibitor BsuPI" evidence="1">
    <location>
        <begin position="9"/>
        <end position="70"/>
    </location>
</feature>
<dbReference type="Pfam" id="PF12690">
    <property type="entry name" value="BsuPI"/>
    <property type="match status" value="1"/>
</dbReference>
<protein>
    <recommendedName>
        <fullName evidence="1">Intracellular proteinase inhibitor BsuPI domain-containing protein</fullName>
    </recommendedName>
</protein>
<evidence type="ECO:0000259" key="1">
    <source>
        <dbReference type="Pfam" id="PF12690"/>
    </source>
</evidence>
<dbReference type="RefSeq" id="WP_041067931.1">
    <property type="nucleotide sequence ID" value="NZ_JXAL01000034.1"/>
</dbReference>
<organism evidence="2 3">
    <name type="scientific">Cohnella kolymensis</name>
    <dbReference type="NCBI Taxonomy" id="1590652"/>
    <lineage>
        <taxon>Bacteria</taxon>
        <taxon>Bacillati</taxon>
        <taxon>Bacillota</taxon>
        <taxon>Bacilli</taxon>
        <taxon>Bacillales</taxon>
        <taxon>Paenibacillaceae</taxon>
        <taxon>Cohnella</taxon>
    </lineage>
</organism>
<dbReference type="InterPro" id="IPR020481">
    <property type="entry name" value="Intracell_prot_inh_BsuPI"/>
</dbReference>
<dbReference type="InterPro" id="IPR038144">
    <property type="entry name" value="IPI"/>
</dbReference>
<dbReference type="Proteomes" id="UP000054526">
    <property type="component" value="Unassembled WGS sequence"/>
</dbReference>
<evidence type="ECO:0000313" key="3">
    <source>
        <dbReference type="Proteomes" id="UP000054526"/>
    </source>
</evidence>
<name>A0ABR5A0Y7_9BACL</name>
<gene>
    <name evidence="2" type="ORF">SD71_21515</name>
</gene>
<evidence type="ECO:0000313" key="2">
    <source>
        <dbReference type="EMBL" id="KIL34225.1"/>
    </source>
</evidence>
<dbReference type="EMBL" id="JXAL01000034">
    <property type="protein sequence ID" value="KIL34225.1"/>
    <property type="molecule type" value="Genomic_DNA"/>
</dbReference>